<proteinExistence type="inferred from homology"/>
<evidence type="ECO:0000313" key="5">
    <source>
        <dbReference type="Proteomes" id="UP000306985"/>
    </source>
</evidence>
<comment type="similarity">
    <text evidence="1">Belongs to the leucine-binding protein family.</text>
</comment>
<dbReference type="SUPFAM" id="SSF53822">
    <property type="entry name" value="Periplasmic binding protein-like I"/>
    <property type="match status" value="1"/>
</dbReference>
<dbReference type="PANTHER" id="PTHR47628">
    <property type="match status" value="1"/>
</dbReference>
<dbReference type="AlphaFoldDB" id="A0A4U6QBL8"/>
<feature type="domain" description="Leucine-binding protein" evidence="3">
    <location>
        <begin position="131"/>
        <end position="464"/>
    </location>
</feature>
<dbReference type="InterPro" id="IPR028081">
    <property type="entry name" value="Leu-bd"/>
</dbReference>
<dbReference type="Gene3D" id="3.40.50.2300">
    <property type="match status" value="2"/>
</dbReference>
<evidence type="ECO:0000259" key="3">
    <source>
        <dbReference type="Pfam" id="PF13458"/>
    </source>
</evidence>
<evidence type="ECO:0000256" key="2">
    <source>
        <dbReference type="ARBA" id="ARBA00022729"/>
    </source>
</evidence>
<protein>
    <submittedName>
        <fullName evidence="4">ABC transporter substrate-binding protein</fullName>
    </submittedName>
</protein>
<organism evidence="4 5">
    <name type="scientific">Nakamurella flava</name>
    <dbReference type="NCBI Taxonomy" id="2576308"/>
    <lineage>
        <taxon>Bacteria</taxon>
        <taxon>Bacillati</taxon>
        <taxon>Actinomycetota</taxon>
        <taxon>Actinomycetes</taxon>
        <taxon>Nakamurellales</taxon>
        <taxon>Nakamurellaceae</taxon>
        <taxon>Nakamurella</taxon>
    </lineage>
</organism>
<dbReference type="CDD" id="cd06331">
    <property type="entry name" value="PBP1_AmiC-like"/>
    <property type="match status" value="1"/>
</dbReference>
<dbReference type="EMBL" id="SZZH01000005">
    <property type="protein sequence ID" value="TKV57299.1"/>
    <property type="molecule type" value="Genomic_DNA"/>
</dbReference>
<keyword evidence="5" id="KW-1185">Reference proteome</keyword>
<dbReference type="InterPro" id="IPR028082">
    <property type="entry name" value="Peripla_BP_I"/>
</dbReference>
<keyword evidence="2" id="KW-0732">Signal</keyword>
<evidence type="ECO:0000256" key="1">
    <source>
        <dbReference type="ARBA" id="ARBA00010062"/>
    </source>
</evidence>
<name>A0A4U6QBL8_9ACTN</name>
<evidence type="ECO:0000313" key="4">
    <source>
        <dbReference type="EMBL" id="TKV57299.1"/>
    </source>
</evidence>
<sequence length="475" mass="51159">MGKVVVSARRHTPVRRTELFSRFGSGDAGGWLFDCSCDVVEPGAAIMLSLPIDGQTGGPVVVFGRIGRIRYPSLIEIQHDQPWRGRLVVRMTDDPDGTLVTLQEELDEEGLRWLMRRRGHVLRHASSRTTPLGLLTSKSGSGSLFGAAVDGMAALAVDEINAERRHGTAPIELLVGDDATDSATGVAEARRLAASGCRTILVATASHTYRAVAQALRGTGVLLVYAIMNEGSGAGRLQIQLGERPLDQIRTAAPELMRRSDGRRWFLAGNDYIWPRAMHRTARRVLPGQGGQIAGEALVPLGSVDFTRVIEALHASDADLLLSTFVGQDSAVFQRQLHAAGLSDRYVTLAPALDESTLARIGVAASRGVHAVSGYVGTLQTPANVDLQRRYRERFGPWAAPLSTLSEAVYEAILLWWTAARAVGVDDPVAIADTLRSGSHDLPRGRVVLDGHGRVSQRMRFSRAAGIALQTLQPG</sequence>
<reference evidence="4 5" key="1">
    <citation type="submission" date="2019-05" db="EMBL/GenBank/DDBJ databases">
        <title>Nakamurella sp. N5BH11, whole genome shotgun sequence.</title>
        <authorList>
            <person name="Tuo L."/>
        </authorList>
    </citation>
    <scope>NUCLEOTIDE SEQUENCE [LARGE SCALE GENOMIC DNA]</scope>
    <source>
        <strain evidence="4 5">N5BH11</strain>
    </source>
</reference>
<dbReference type="Proteomes" id="UP000306985">
    <property type="component" value="Unassembled WGS sequence"/>
</dbReference>
<dbReference type="Pfam" id="PF13458">
    <property type="entry name" value="Peripla_BP_6"/>
    <property type="match status" value="1"/>
</dbReference>
<dbReference type="RefSeq" id="WP_137451003.1">
    <property type="nucleotide sequence ID" value="NZ_SZZH01000005.1"/>
</dbReference>
<accession>A0A4U6QBL8</accession>
<gene>
    <name evidence="4" type="ORF">FDO65_17365</name>
</gene>
<dbReference type="OrthoDB" id="7337537at2"/>
<dbReference type="PANTHER" id="PTHR47628:SF1">
    <property type="entry name" value="ALIPHATIC AMIDASE EXPRESSION-REGULATING PROTEIN"/>
    <property type="match status" value="1"/>
</dbReference>
<comment type="caution">
    <text evidence="4">The sequence shown here is derived from an EMBL/GenBank/DDBJ whole genome shotgun (WGS) entry which is preliminary data.</text>
</comment>